<dbReference type="RefSeq" id="WP_242286780.1">
    <property type="nucleotide sequence ID" value="NZ_JAKKSL010000002.1"/>
</dbReference>
<name>A0ABS9X268_9GAMM</name>
<keyword evidence="1" id="KW-1133">Transmembrane helix</keyword>
<keyword evidence="1" id="KW-0472">Membrane</keyword>
<comment type="caution">
    <text evidence="2">The sequence shown here is derived from an EMBL/GenBank/DDBJ whole genome shotgun (WGS) entry which is preliminary data.</text>
</comment>
<keyword evidence="3" id="KW-1185">Reference proteome</keyword>
<gene>
    <name evidence="2" type="ORF">L3081_14290</name>
</gene>
<proteinExistence type="predicted"/>
<sequence length="189" mass="21898">MSFNFMMMAVFLVIPIIIYSDYKSVDSIKKQNSEFILAVTPLLAFFYCAQFFYALLILMLLVIYGIALKVVAHKYRWVKFDLELMKSYSIGSVGLALLGYGLYKLVAYMRSLFVSIEFSDMAKPEVWFNKTNTIITGLNHWPYLTYVALILVMLLATLFDRLPERQEKDEFSVFFVLFLIPKIPSVTLV</sequence>
<feature type="transmembrane region" description="Helical" evidence="1">
    <location>
        <begin position="141"/>
        <end position="159"/>
    </location>
</feature>
<keyword evidence="1" id="KW-0812">Transmembrane</keyword>
<dbReference type="EMBL" id="JAKKSL010000002">
    <property type="protein sequence ID" value="MCI2284339.1"/>
    <property type="molecule type" value="Genomic_DNA"/>
</dbReference>
<evidence type="ECO:0000256" key="1">
    <source>
        <dbReference type="SAM" id="Phobius"/>
    </source>
</evidence>
<evidence type="ECO:0000313" key="3">
    <source>
        <dbReference type="Proteomes" id="UP001139646"/>
    </source>
</evidence>
<accession>A0ABS9X268</accession>
<dbReference type="Proteomes" id="UP001139646">
    <property type="component" value="Unassembled WGS sequence"/>
</dbReference>
<feature type="transmembrane region" description="Helical" evidence="1">
    <location>
        <begin position="44"/>
        <end position="67"/>
    </location>
</feature>
<feature type="transmembrane region" description="Helical" evidence="1">
    <location>
        <begin position="88"/>
        <end position="109"/>
    </location>
</feature>
<evidence type="ECO:0000313" key="2">
    <source>
        <dbReference type="EMBL" id="MCI2284339.1"/>
    </source>
</evidence>
<reference evidence="2" key="1">
    <citation type="submission" date="2022-01" db="EMBL/GenBank/DDBJ databases">
        <title>Colwellia maritima, isolated from seawater.</title>
        <authorList>
            <person name="Kristyanto S."/>
            <person name="Jung J."/>
            <person name="Jeon C.O."/>
        </authorList>
    </citation>
    <scope>NUCLEOTIDE SEQUENCE</scope>
    <source>
        <strain evidence="2">MSW7</strain>
    </source>
</reference>
<organism evidence="2 3">
    <name type="scientific">Colwellia maritima</name>
    <dbReference type="NCBI Taxonomy" id="2912588"/>
    <lineage>
        <taxon>Bacteria</taxon>
        <taxon>Pseudomonadati</taxon>
        <taxon>Pseudomonadota</taxon>
        <taxon>Gammaproteobacteria</taxon>
        <taxon>Alteromonadales</taxon>
        <taxon>Colwelliaceae</taxon>
        <taxon>Colwellia</taxon>
    </lineage>
</organism>
<protein>
    <submittedName>
        <fullName evidence="2">Uncharacterized protein</fullName>
    </submittedName>
</protein>
<feature type="transmembrane region" description="Helical" evidence="1">
    <location>
        <begin position="171"/>
        <end position="188"/>
    </location>
</feature>